<dbReference type="PROSITE" id="PS00216">
    <property type="entry name" value="SUGAR_TRANSPORT_1"/>
    <property type="match status" value="1"/>
</dbReference>
<evidence type="ECO:0000256" key="5">
    <source>
        <dbReference type="ARBA" id="ARBA00022692"/>
    </source>
</evidence>
<dbReference type="HOGENOM" id="CLU_001265_10_11_5"/>
<comment type="similarity">
    <text evidence="3">Belongs to the major facilitator superfamily. TCR/Tet family.</text>
</comment>
<evidence type="ECO:0000256" key="7">
    <source>
        <dbReference type="ARBA" id="ARBA00023136"/>
    </source>
</evidence>
<dbReference type="InterPro" id="IPR005829">
    <property type="entry name" value="Sugar_transporter_CS"/>
</dbReference>
<dbReference type="AlphaFoldDB" id="W0A7F1"/>
<dbReference type="Gene3D" id="1.20.1250.20">
    <property type="entry name" value="MFS general substrate transporter like domains"/>
    <property type="match status" value="1"/>
</dbReference>
<reference evidence="10 11" key="1">
    <citation type="submission" date="2013-07" db="EMBL/GenBank/DDBJ databases">
        <title>Completed genome of Sphingomonas sanxanigenens NX02.</title>
        <authorList>
            <person name="Ma T."/>
            <person name="Huang H."/>
            <person name="Wu M."/>
            <person name="Li X."/>
            <person name="Li G."/>
        </authorList>
    </citation>
    <scope>NUCLEOTIDE SEQUENCE [LARGE SCALE GENOMIC DNA]</scope>
    <source>
        <strain evidence="10 11">NX02</strain>
    </source>
</reference>
<proteinExistence type="inferred from homology"/>
<feature type="domain" description="Major facilitator superfamily (MFS) profile" evidence="9">
    <location>
        <begin position="7"/>
        <end position="401"/>
    </location>
</feature>
<organism evidence="10 11">
    <name type="scientific">Sphingomonas sanxanigenens DSM 19645 = NX02</name>
    <dbReference type="NCBI Taxonomy" id="1123269"/>
    <lineage>
        <taxon>Bacteria</taxon>
        <taxon>Pseudomonadati</taxon>
        <taxon>Pseudomonadota</taxon>
        <taxon>Alphaproteobacteria</taxon>
        <taxon>Sphingomonadales</taxon>
        <taxon>Sphingomonadaceae</taxon>
        <taxon>Sphingomonas</taxon>
    </lineage>
</organism>
<keyword evidence="6 8" id="KW-1133">Transmembrane helix</keyword>
<dbReference type="RefSeq" id="WP_025290721.1">
    <property type="nucleotide sequence ID" value="NZ_CP006644.1"/>
</dbReference>
<dbReference type="EMBL" id="CP006644">
    <property type="protein sequence ID" value="AHE52407.1"/>
    <property type="molecule type" value="Genomic_DNA"/>
</dbReference>
<evidence type="ECO:0000313" key="10">
    <source>
        <dbReference type="EMBL" id="AHE52407.1"/>
    </source>
</evidence>
<dbReference type="InterPro" id="IPR036259">
    <property type="entry name" value="MFS_trans_sf"/>
</dbReference>
<dbReference type="InterPro" id="IPR020846">
    <property type="entry name" value="MFS_dom"/>
</dbReference>
<gene>
    <name evidence="10" type="ORF">NX02_03265</name>
</gene>
<feature type="transmembrane region" description="Helical" evidence="8">
    <location>
        <begin position="103"/>
        <end position="123"/>
    </location>
</feature>
<dbReference type="InterPro" id="IPR011701">
    <property type="entry name" value="MFS"/>
</dbReference>
<evidence type="ECO:0000313" key="11">
    <source>
        <dbReference type="Proteomes" id="UP000018851"/>
    </source>
</evidence>
<dbReference type="GO" id="GO:0016020">
    <property type="term" value="C:membrane"/>
    <property type="evidence" value="ECO:0007669"/>
    <property type="project" value="UniProtKB-SubCell"/>
</dbReference>
<feature type="transmembrane region" description="Helical" evidence="8">
    <location>
        <begin position="340"/>
        <end position="366"/>
    </location>
</feature>
<evidence type="ECO:0000256" key="2">
    <source>
        <dbReference type="ARBA" id="ARBA00004141"/>
    </source>
</evidence>
<keyword evidence="7 8" id="KW-0472">Membrane</keyword>
<feature type="transmembrane region" description="Helical" evidence="8">
    <location>
        <begin position="47"/>
        <end position="66"/>
    </location>
</feature>
<feature type="transmembrane region" description="Helical" evidence="8">
    <location>
        <begin position="307"/>
        <end position="328"/>
    </location>
</feature>
<dbReference type="PROSITE" id="PS50850">
    <property type="entry name" value="MFS"/>
    <property type="match status" value="1"/>
</dbReference>
<dbReference type="eggNOG" id="COG2814">
    <property type="taxonomic scope" value="Bacteria"/>
</dbReference>
<feature type="transmembrane region" description="Helical" evidence="8">
    <location>
        <begin position="246"/>
        <end position="271"/>
    </location>
</feature>
<evidence type="ECO:0000256" key="6">
    <source>
        <dbReference type="ARBA" id="ARBA00022989"/>
    </source>
</evidence>
<feature type="transmembrane region" description="Helical" evidence="8">
    <location>
        <begin position="378"/>
        <end position="397"/>
    </location>
</feature>
<accession>W0A7F1</accession>
<name>W0A7F1_9SPHN</name>
<dbReference type="Proteomes" id="UP000018851">
    <property type="component" value="Chromosome"/>
</dbReference>
<sequence length="422" mass="43947">MSAPSPAVRFVLVTILIDAIGFGIVIPVLPDLVMTVGKVGLAEATRIGGWLALLYALFQFLLGPAIGNLADRFGRRPVLLGALAGYAVDYVLMAFAPTLAWLFVGRALAGVFGGTYGPAQAAIADTTAPADRAKLFGYIGAAFGIGFIAGPAVGGLLGVFGPRAPFYAAAALAAFNLLYGLFFFPETLPPALRRRFDWKRANPLGALISFSAIPGLLPIAAVYFLWQLASLVYPTAWSWFAIVRFGWSSLMIGASLAFVGLTMVIVQVGLTGRIVAAVGERRTAEIGIVGAIIGFALFMLIPQGWMAFPAMAVVALQSVVQPALSAMLSRRVPADRQGELQGFGGSLMSLGAIVAPIAYSPALAWFTSAEAPFRFPGVVFAIAIVAALCALGVLVAVPRAKRHEGAGLEPAPQRGGDPLAGS</sequence>
<evidence type="ECO:0000256" key="8">
    <source>
        <dbReference type="SAM" id="Phobius"/>
    </source>
</evidence>
<keyword evidence="5 8" id="KW-0812">Transmembrane</keyword>
<feature type="transmembrane region" description="Helical" evidence="8">
    <location>
        <begin position="283"/>
        <end position="301"/>
    </location>
</feature>
<comment type="function">
    <text evidence="1">Resistance to tetracycline by an active tetracycline efflux. This is an energy-dependent process that decreases the accumulation of the antibiotic in whole cells. This protein functions as a metal-tetracycline/H(+) antiporter.</text>
</comment>
<dbReference type="STRING" id="1123269.NX02_03265"/>
<dbReference type="InterPro" id="IPR001958">
    <property type="entry name" value="Tet-R_TetA/multi-R_MdtG-like"/>
</dbReference>
<feature type="transmembrane region" description="Helical" evidence="8">
    <location>
        <begin position="166"/>
        <end position="184"/>
    </location>
</feature>
<evidence type="ECO:0000256" key="3">
    <source>
        <dbReference type="ARBA" id="ARBA00007520"/>
    </source>
</evidence>
<dbReference type="PANTHER" id="PTHR23504:SF15">
    <property type="entry name" value="MAJOR FACILITATOR SUPERFAMILY (MFS) PROFILE DOMAIN-CONTAINING PROTEIN"/>
    <property type="match status" value="1"/>
</dbReference>
<evidence type="ECO:0000256" key="1">
    <source>
        <dbReference type="ARBA" id="ARBA00003279"/>
    </source>
</evidence>
<evidence type="ECO:0000256" key="4">
    <source>
        <dbReference type="ARBA" id="ARBA00022448"/>
    </source>
</evidence>
<keyword evidence="4" id="KW-0813">Transport</keyword>
<feature type="transmembrane region" description="Helical" evidence="8">
    <location>
        <begin position="78"/>
        <end position="97"/>
    </location>
</feature>
<keyword evidence="11" id="KW-1185">Reference proteome</keyword>
<feature type="transmembrane region" description="Helical" evidence="8">
    <location>
        <begin position="135"/>
        <end position="160"/>
    </location>
</feature>
<evidence type="ECO:0000259" key="9">
    <source>
        <dbReference type="PROSITE" id="PS50850"/>
    </source>
</evidence>
<protein>
    <recommendedName>
        <fullName evidence="9">Major facilitator superfamily (MFS) profile domain-containing protein</fullName>
    </recommendedName>
</protein>
<comment type="subcellular location">
    <subcellularLocation>
        <location evidence="2">Membrane</location>
        <topology evidence="2">Multi-pass membrane protein</topology>
    </subcellularLocation>
</comment>
<dbReference type="GO" id="GO:0022857">
    <property type="term" value="F:transmembrane transporter activity"/>
    <property type="evidence" value="ECO:0007669"/>
    <property type="project" value="InterPro"/>
</dbReference>
<dbReference type="PANTHER" id="PTHR23504">
    <property type="entry name" value="MAJOR FACILITATOR SUPERFAMILY DOMAIN-CONTAINING PROTEIN 10"/>
    <property type="match status" value="1"/>
</dbReference>
<feature type="transmembrane region" description="Helical" evidence="8">
    <location>
        <begin position="204"/>
        <end position="226"/>
    </location>
</feature>
<feature type="transmembrane region" description="Helical" evidence="8">
    <location>
        <begin position="7"/>
        <end position="27"/>
    </location>
</feature>
<dbReference type="Pfam" id="PF07690">
    <property type="entry name" value="MFS_1"/>
    <property type="match status" value="1"/>
</dbReference>
<dbReference type="CDD" id="cd17388">
    <property type="entry name" value="MFS_TetA"/>
    <property type="match status" value="1"/>
</dbReference>
<dbReference type="PRINTS" id="PR01035">
    <property type="entry name" value="TCRTETA"/>
</dbReference>
<dbReference type="PATRIC" id="fig|1123269.5.peg.636"/>
<dbReference type="KEGG" id="ssan:NX02_03265"/>
<dbReference type="SUPFAM" id="SSF103473">
    <property type="entry name" value="MFS general substrate transporter"/>
    <property type="match status" value="1"/>
</dbReference>